<name>A0A8H3FHN5_9LECA</name>
<keyword evidence="4" id="KW-1185">Reference proteome</keyword>
<keyword evidence="2" id="KW-0472">Membrane</keyword>
<feature type="transmembrane region" description="Helical" evidence="2">
    <location>
        <begin position="201"/>
        <end position="221"/>
    </location>
</feature>
<evidence type="ECO:0000313" key="4">
    <source>
        <dbReference type="Proteomes" id="UP000664534"/>
    </source>
</evidence>
<dbReference type="EMBL" id="CAJPDT010000029">
    <property type="protein sequence ID" value="CAF9922123.1"/>
    <property type="molecule type" value="Genomic_DNA"/>
</dbReference>
<feature type="transmembrane region" description="Helical" evidence="2">
    <location>
        <begin position="286"/>
        <end position="302"/>
    </location>
</feature>
<dbReference type="AlphaFoldDB" id="A0A8H3FHN5"/>
<evidence type="ECO:0000256" key="2">
    <source>
        <dbReference type="SAM" id="Phobius"/>
    </source>
</evidence>
<feature type="compositionally biased region" description="Acidic residues" evidence="1">
    <location>
        <begin position="345"/>
        <end position="361"/>
    </location>
</feature>
<protein>
    <recommendedName>
        <fullName evidence="5">Transmembrane protein 69</fullName>
    </recommendedName>
</protein>
<dbReference type="PANTHER" id="PTHR15887:SF1">
    <property type="entry name" value="TRANSMEMBRANE PROTEIN 69"/>
    <property type="match status" value="1"/>
</dbReference>
<dbReference type="Proteomes" id="UP000664534">
    <property type="component" value="Unassembled WGS sequence"/>
</dbReference>
<evidence type="ECO:0008006" key="5">
    <source>
        <dbReference type="Google" id="ProtNLM"/>
    </source>
</evidence>
<dbReference type="OrthoDB" id="194289at2759"/>
<sequence>MIRPRGAASLSRASLCYASFTSARTTSNLAHASVLRKQVHRLIGAQSRAPLALVPHKPFSTSLQRYATHPGNPFENKLDKKHEEVVEKEKLEVHPEEVSESSSYHQLFHEKGVEEKEEKDEDMLAGVKADLQTIKATFALDEVPREALVIGMAGVLPYLATSLSTVYLAFDINHASETGSGFLFSPHVAEQLLHIIEPLQVGYGAVILSFLGAIHWGLEWAKYGGVHGYPRYAYGVIAPAVAWPTILLPIEYALISQFCAFTFLYFADARAVVRGWAPHWYSTYRFVLTFIVGASIVASLIGRGQIADQINKLPSPADRIKAIRDMQLDAMETEERVKRARIAEEEGGGDEEEAGDDEEEE</sequence>
<dbReference type="InterPro" id="IPR021836">
    <property type="entry name" value="DUF3429"/>
</dbReference>
<feature type="region of interest" description="Disordered" evidence="1">
    <location>
        <begin position="339"/>
        <end position="361"/>
    </location>
</feature>
<accession>A0A8H3FHN5</accession>
<comment type="caution">
    <text evidence="3">The sequence shown here is derived from an EMBL/GenBank/DDBJ whole genome shotgun (WGS) entry which is preliminary data.</text>
</comment>
<dbReference type="PANTHER" id="PTHR15887">
    <property type="entry name" value="TRANSMEMBRANE PROTEIN 69"/>
    <property type="match status" value="1"/>
</dbReference>
<gene>
    <name evidence="3" type="ORF">IMSHALPRED_005351</name>
</gene>
<keyword evidence="2" id="KW-1133">Transmembrane helix</keyword>
<evidence type="ECO:0000256" key="1">
    <source>
        <dbReference type="SAM" id="MobiDB-lite"/>
    </source>
</evidence>
<reference evidence="3" key="1">
    <citation type="submission" date="2021-03" db="EMBL/GenBank/DDBJ databases">
        <authorList>
            <person name="Tagirdzhanova G."/>
        </authorList>
    </citation>
    <scope>NUCLEOTIDE SEQUENCE</scope>
</reference>
<dbReference type="Pfam" id="PF11911">
    <property type="entry name" value="DUF3429"/>
    <property type="match status" value="1"/>
</dbReference>
<feature type="transmembrane region" description="Helical" evidence="2">
    <location>
        <begin position="233"/>
        <end position="266"/>
    </location>
</feature>
<organism evidence="3 4">
    <name type="scientific">Imshaugia aleurites</name>
    <dbReference type="NCBI Taxonomy" id="172621"/>
    <lineage>
        <taxon>Eukaryota</taxon>
        <taxon>Fungi</taxon>
        <taxon>Dikarya</taxon>
        <taxon>Ascomycota</taxon>
        <taxon>Pezizomycotina</taxon>
        <taxon>Lecanoromycetes</taxon>
        <taxon>OSLEUM clade</taxon>
        <taxon>Lecanoromycetidae</taxon>
        <taxon>Lecanorales</taxon>
        <taxon>Lecanorineae</taxon>
        <taxon>Parmeliaceae</taxon>
        <taxon>Imshaugia</taxon>
    </lineage>
</organism>
<evidence type="ECO:0000313" key="3">
    <source>
        <dbReference type="EMBL" id="CAF9922123.1"/>
    </source>
</evidence>
<keyword evidence="2" id="KW-0812">Transmembrane</keyword>
<feature type="transmembrane region" description="Helical" evidence="2">
    <location>
        <begin position="147"/>
        <end position="170"/>
    </location>
</feature>
<proteinExistence type="predicted"/>